<gene>
    <name evidence="1" type="ordered locus">mlr7419</name>
</gene>
<evidence type="ECO:0000313" key="1">
    <source>
        <dbReference type="EMBL" id="BAB53525.1"/>
    </source>
</evidence>
<dbReference type="HOGENOM" id="CLU_075777_0_0_5"/>
<sequence length="364" mass="40289">MHCTKSDARLAFPEVGEVGLGHASGGLRCGIGVTLMDEDPMTLSTPDKSGAASLEAIARNGSLLRRIAVRIPTYLTDLRENPAWLPMFMLARTMPGRRMHWLGAKRARPAGNVGDTMFSGVERAAVVDALRSDGLFLGLVLPPEIHEEIADFAGRTPCFGNFDRRLEFMPADHAQAEKHLGRSLLSGHYFERILDCPAALAIQRDPLLLDVAAHYLGAQAKLITTRVWWSFPTGEASDADKNLASLGKYHFDLDDWRMLKFFFYLKPVDADTGPHVYVRGSHRRRAIKHQLTLLVGHPAQEVLDVYGEQSPVTLTGEAGLGFVEDPFGFHMGTVPARTPRLMMEVGFGVSRPSRRRFHGEPVIR</sequence>
<dbReference type="eggNOG" id="ENOG502ZPQC">
    <property type="taxonomic scope" value="Bacteria"/>
</dbReference>
<evidence type="ECO:0000313" key="2">
    <source>
        <dbReference type="Proteomes" id="UP000000552"/>
    </source>
</evidence>
<organism evidence="1 2">
    <name type="scientific">Mesorhizobium japonicum (strain LMG 29417 / CECT 9101 / MAFF 303099)</name>
    <name type="common">Mesorhizobium loti (strain MAFF 303099)</name>
    <dbReference type="NCBI Taxonomy" id="266835"/>
    <lineage>
        <taxon>Bacteria</taxon>
        <taxon>Pseudomonadati</taxon>
        <taxon>Pseudomonadota</taxon>
        <taxon>Alphaproteobacteria</taxon>
        <taxon>Hyphomicrobiales</taxon>
        <taxon>Phyllobacteriaceae</taxon>
        <taxon>Mesorhizobium</taxon>
    </lineage>
</organism>
<dbReference type="EMBL" id="BA000012">
    <property type="protein sequence ID" value="BAB53525.1"/>
    <property type="molecule type" value="Genomic_DNA"/>
</dbReference>
<accession>Q986C8</accession>
<reference evidence="1 2" key="1">
    <citation type="journal article" date="2000" name="DNA Res.">
        <title>Complete genome structure of the nitrogen-fixing symbiotic bacterium Mesorhizobium loti.</title>
        <authorList>
            <person name="Kaneko T."/>
            <person name="Nakamura Y."/>
            <person name="Sato S."/>
            <person name="Asamizu E."/>
            <person name="Kato T."/>
            <person name="Sasamoto S."/>
            <person name="Watanabe A."/>
            <person name="Idesawa K."/>
            <person name="Ishikawa A."/>
            <person name="Kawashima K."/>
            <person name="Kimura T."/>
            <person name="Kishida Y."/>
            <person name="Kiyokawa C."/>
            <person name="Kohara M."/>
            <person name="Matsumoto M."/>
            <person name="Matsuno A."/>
            <person name="Mochizuki Y."/>
            <person name="Nakayama S."/>
            <person name="Nakazaki N."/>
            <person name="Shimpo S."/>
            <person name="Sugimoto M."/>
            <person name="Takeuchi C."/>
            <person name="Yamada M."/>
            <person name="Tabata S."/>
        </authorList>
    </citation>
    <scope>NUCLEOTIDE SEQUENCE [LARGE SCALE GENOMIC DNA]</scope>
    <source>
        <strain evidence="2">LMG 29417 / CECT 9101 / MAFF 303099</strain>
    </source>
</reference>
<proteinExistence type="predicted"/>
<protein>
    <submittedName>
        <fullName evidence="1">Mlr7419 protein</fullName>
    </submittedName>
</protein>
<name>Q986C8_RHILO</name>
<dbReference type="KEGG" id="mlo:mlr7419"/>
<dbReference type="Gene3D" id="2.60.120.620">
    <property type="entry name" value="q2cbj1_9rhob like domain"/>
    <property type="match status" value="1"/>
</dbReference>
<dbReference type="Proteomes" id="UP000000552">
    <property type="component" value="Chromosome"/>
</dbReference>
<dbReference type="AlphaFoldDB" id="Q986C8"/>
<dbReference type="SUPFAM" id="SSF51197">
    <property type="entry name" value="Clavaminate synthase-like"/>
    <property type="match status" value="1"/>
</dbReference>